<evidence type="ECO:0000256" key="5">
    <source>
        <dbReference type="SAM" id="Phobius"/>
    </source>
</evidence>
<evidence type="ECO:0000313" key="6">
    <source>
        <dbReference type="EMBL" id="KAK0609099.1"/>
    </source>
</evidence>
<comment type="subcellular location">
    <subcellularLocation>
        <location evidence="1">Membrane</location>
        <topology evidence="1">Multi-pass membrane protein</topology>
    </subcellularLocation>
</comment>
<evidence type="ECO:0000256" key="4">
    <source>
        <dbReference type="ARBA" id="ARBA00023136"/>
    </source>
</evidence>
<keyword evidence="4 5" id="KW-0472">Membrane</keyword>
<evidence type="ECO:0000313" key="7">
    <source>
        <dbReference type="Proteomes" id="UP001175001"/>
    </source>
</evidence>
<keyword evidence="7" id="KW-1185">Reference proteome</keyword>
<evidence type="ECO:0008006" key="8">
    <source>
        <dbReference type="Google" id="ProtNLM"/>
    </source>
</evidence>
<proteinExistence type="predicted"/>
<dbReference type="AlphaFoldDB" id="A0AA39W3N0"/>
<evidence type="ECO:0000256" key="2">
    <source>
        <dbReference type="ARBA" id="ARBA00022692"/>
    </source>
</evidence>
<feature type="transmembrane region" description="Helical" evidence="5">
    <location>
        <begin position="482"/>
        <end position="502"/>
    </location>
</feature>
<name>A0AA39W3N0_9PEZI</name>
<dbReference type="Proteomes" id="UP001175001">
    <property type="component" value="Unassembled WGS sequence"/>
</dbReference>
<dbReference type="GO" id="GO:0016020">
    <property type="term" value="C:membrane"/>
    <property type="evidence" value="ECO:0007669"/>
    <property type="project" value="UniProtKB-SubCell"/>
</dbReference>
<keyword evidence="2 5" id="KW-0812">Transmembrane</keyword>
<protein>
    <recommendedName>
        <fullName evidence="8">Magnesium transport protein CorA</fullName>
    </recommendedName>
</protein>
<organism evidence="6 7">
    <name type="scientific">Lasiodiplodia hormozganensis</name>
    <dbReference type="NCBI Taxonomy" id="869390"/>
    <lineage>
        <taxon>Eukaryota</taxon>
        <taxon>Fungi</taxon>
        <taxon>Dikarya</taxon>
        <taxon>Ascomycota</taxon>
        <taxon>Pezizomycotina</taxon>
        <taxon>Dothideomycetes</taxon>
        <taxon>Dothideomycetes incertae sedis</taxon>
        <taxon>Botryosphaeriales</taxon>
        <taxon>Botryosphaeriaceae</taxon>
        <taxon>Lasiodiplodia</taxon>
    </lineage>
</organism>
<dbReference type="Gene3D" id="1.20.58.340">
    <property type="entry name" value="Magnesium transport protein CorA, transmembrane region"/>
    <property type="match status" value="1"/>
</dbReference>
<dbReference type="EMBL" id="JAUJDW010000285">
    <property type="protein sequence ID" value="KAK0609099.1"/>
    <property type="molecule type" value="Genomic_DNA"/>
</dbReference>
<comment type="caution">
    <text evidence="6">The sequence shown here is derived from an EMBL/GenBank/DDBJ whole genome shotgun (WGS) entry which is preliminary data.</text>
</comment>
<gene>
    <name evidence="6" type="ORF">DIS24_g12500</name>
</gene>
<evidence type="ECO:0000256" key="1">
    <source>
        <dbReference type="ARBA" id="ARBA00004141"/>
    </source>
</evidence>
<keyword evidence="3 5" id="KW-1133">Transmembrane helix</keyword>
<accession>A0AA39W3N0</accession>
<feature type="transmembrane region" description="Helical" evidence="5">
    <location>
        <begin position="451"/>
        <end position="470"/>
    </location>
</feature>
<reference evidence="6" key="1">
    <citation type="submission" date="2023-06" db="EMBL/GenBank/DDBJ databases">
        <title>Multi-omics analyses reveal the molecular pathogenesis toolkit of Lasiodiplodia hormozganensis, a cross-kingdom pathogen.</title>
        <authorList>
            <person name="Felix C."/>
            <person name="Meneses R."/>
            <person name="Goncalves M.F.M."/>
            <person name="Tilleman L."/>
            <person name="Duarte A.S."/>
            <person name="Jorrin-Novo J.V."/>
            <person name="Van De Peer Y."/>
            <person name="Deforce D."/>
            <person name="Van Nieuwerburgh F."/>
            <person name="Esteves A.C."/>
            <person name="Alves A."/>
        </authorList>
    </citation>
    <scope>NUCLEOTIDE SEQUENCE</scope>
    <source>
        <strain evidence="6">CBS 339.90</strain>
    </source>
</reference>
<evidence type="ECO:0000256" key="3">
    <source>
        <dbReference type="ARBA" id="ARBA00022989"/>
    </source>
</evidence>
<dbReference type="SUPFAM" id="SSF144083">
    <property type="entry name" value="Magnesium transport protein CorA, transmembrane region"/>
    <property type="match status" value="1"/>
</dbReference>
<sequence>MEEKYRKLLQATLEVEAFFEDFDDYFQVSDFDIWKEHDSNEPEHGSVTVFDFSNGDKARIIELNSSTELRHYFSQASPVLSSSNSTVQPPKSTRRLFLLEGLDPRLVDVLGSQLGVPPMVFISQSASPGTIDLTDADGFLHDPAQYWNVQVQQLHKLSDGFYTNRGGSFWNEHATPQAPRRHTFVKRAYSWSFTQHLVSFWSTTTTTTTKHDDDGDGDGDSWDALLLVDPAWHATVFETTDRKTRKHLAADPAFAVHHDEKALPRAPSASMHALPLDPSQWSSPPQKPSLMSMRERLVDLYTRFPHGATADPASAAAFGKGVVFALWEMAIRCLEWRYIALWDEEVFRSYHRHDVQWRRADFQKMADQQLVTRRVKRDFFDVCRKLGVVGDRGDGRGGGGGGCKERSWGWLLERITVLDEKIGDMIVVYGQRSSVEESLTANNQARSVGRLTALATVLVPFTIAAGIFSMSDEYAAGKSKFWVFWAIAVPLASVLLVWVFLVKRSPT</sequence>
<dbReference type="InterPro" id="IPR045863">
    <property type="entry name" value="CorA_TM1_TM2"/>
</dbReference>